<feature type="region of interest" description="Disordered" evidence="7">
    <location>
        <begin position="654"/>
        <end position="710"/>
    </location>
</feature>
<feature type="compositionally biased region" description="Low complexity" evidence="7">
    <location>
        <begin position="527"/>
        <end position="539"/>
    </location>
</feature>
<evidence type="ECO:0000256" key="7">
    <source>
        <dbReference type="SAM" id="MobiDB-lite"/>
    </source>
</evidence>
<keyword evidence="10" id="KW-1185">Reference proteome</keyword>
<dbReference type="EMBL" id="RJMB01000011">
    <property type="protein sequence ID" value="RNL84376.1"/>
    <property type="molecule type" value="Genomic_DNA"/>
</dbReference>
<dbReference type="InterPro" id="IPR011009">
    <property type="entry name" value="Kinase-like_dom_sf"/>
</dbReference>
<feature type="compositionally biased region" description="Acidic residues" evidence="7">
    <location>
        <begin position="673"/>
        <end position="710"/>
    </location>
</feature>
<feature type="compositionally biased region" description="Pro residues" evidence="7">
    <location>
        <begin position="339"/>
        <end position="352"/>
    </location>
</feature>
<dbReference type="Pfam" id="PF00069">
    <property type="entry name" value="Pkinase"/>
    <property type="match status" value="1"/>
</dbReference>
<feature type="compositionally biased region" description="Basic and acidic residues" evidence="7">
    <location>
        <begin position="661"/>
        <end position="672"/>
    </location>
</feature>
<protein>
    <recommendedName>
        <fullName evidence="1">non-specific serine/threonine protein kinase</fullName>
        <ecNumber evidence="1">2.7.11.1</ecNumber>
    </recommendedName>
</protein>
<dbReference type="AlphaFoldDB" id="A0A3N0E964"/>
<keyword evidence="3" id="KW-0808">Transferase</keyword>
<evidence type="ECO:0000313" key="9">
    <source>
        <dbReference type="EMBL" id="RNL84376.1"/>
    </source>
</evidence>
<dbReference type="Gene3D" id="1.10.510.10">
    <property type="entry name" value="Transferase(Phosphotransferase) domain 1"/>
    <property type="match status" value="1"/>
</dbReference>
<dbReference type="SMART" id="SM00220">
    <property type="entry name" value="S_TKc"/>
    <property type="match status" value="1"/>
</dbReference>
<organism evidence="9 10">
    <name type="scientific">Halostreptopolyspora alba</name>
    <dbReference type="NCBI Taxonomy" id="2487137"/>
    <lineage>
        <taxon>Bacteria</taxon>
        <taxon>Bacillati</taxon>
        <taxon>Actinomycetota</taxon>
        <taxon>Actinomycetes</taxon>
        <taxon>Streptosporangiales</taxon>
        <taxon>Nocardiopsidaceae</taxon>
        <taxon>Halostreptopolyspora</taxon>
    </lineage>
</organism>
<keyword evidence="4" id="KW-0547">Nucleotide-binding</keyword>
<keyword evidence="2 9" id="KW-0723">Serine/threonine-protein kinase</keyword>
<feature type="domain" description="Protein kinase" evidence="8">
    <location>
        <begin position="14"/>
        <end position="266"/>
    </location>
</feature>
<evidence type="ECO:0000256" key="2">
    <source>
        <dbReference type="ARBA" id="ARBA00022527"/>
    </source>
</evidence>
<dbReference type="EC" id="2.7.11.1" evidence="1"/>
<dbReference type="CDD" id="cd14014">
    <property type="entry name" value="STKc_PknB_like"/>
    <property type="match status" value="1"/>
</dbReference>
<feature type="region of interest" description="Disordered" evidence="7">
    <location>
        <begin position="463"/>
        <end position="483"/>
    </location>
</feature>
<evidence type="ECO:0000256" key="5">
    <source>
        <dbReference type="ARBA" id="ARBA00022777"/>
    </source>
</evidence>
<evidence type="ECO:0000256" key="1">
    <source>
        <dbReference type="ARBA" id="ARBA00012513"/>
    </source>
</evidence>
<feature type="region of interest" description="Disordered" evidence="7">
    <location>
        <begin position="207"/>
        <end position="237"/>
    </location>
</feature>
<keyword evidence="6" id="KW-0067">ATP-binding</keyword>
<feature type="region of interest" description="Disordered" evidence="7">
    <location>
        <begin position="525"/>
        <end position="581"/>
    </location>
</feature>
<evidence type="ECO:0000259" key="8">
    <source>
        <dbReference type="PROSITE" id="PS50011"/>
    </source>
</evidence>
<feature type="compositionally biased region" description="Low complexity" evidence="7">
    <location>
        <begin position="556"/>
        <end position="566"/>
    </location>
</feature>
<dbReference type="GO" id="GO:0005524">
    <property type="term" value="F:ATP binding"/>
    <property type="evidence" value="ECO:0007669"/>
    <property type="project" value="UniProtKB-KW"/>
</dbReference>
<evidence type="ECO:0000256" key="6">
    <source>
        <dbReference type="ARBA" id="ARBA00022840"/>
    </source>
</evidence>
<reference evidence="9 10" key="1">
    <citation type="submission" date="2018-11" db="EMBL/GenBank/DDBJ databases">
        <title>The genome draft of YIM 96095.</title>
        <authorList>
            <person name="Tang S.-K."/>
            <person name="Chunyu W.-X."/>
            <person name="Feng Y.-Z."/>
        </authorList>
    </citation>
    <scope>NUCLEOTIDE SEQUENCE [LARGE SCALE GENOMIC DNA]</scope>
    <source>
        <strain evidence="9 10">YIM 96095</strain>
    </source>
</reference>
<gene>
    <name evidence="9" type="ORF">EFW17_12530</name>
</gene>
<dbReference type="PANTHER" id="PTHR43289">
    <property type="entry name" value="MITOGEN-ACTIVATED PROTEIN KINASE KINASE KINASE 20-RELATED"/>
    <property type="match status" value="1"/>
</dbReference>
<evidence type="ECO:0000313" key="10">
    <source>
        <dbReference type="Proteomes" id="UP000269198"/>
    </source>
</evidence>
<dbReference type="PROSITE" id="PS50011">
    <property type="entry name" value="PROTEIN_KINASE_DOM"/>
    <property type="match status" value="1"/>
</dbReference>
<comment type="caution">
    <text evidence="9">The sequence shown here is derived from an EMBL/GenBank/DDBJ whole genome shotgun (WGS) entry which is preliminary data.</text>
</comment>
<dbReference type="Proteomes" id="UP000269198">
    <property type="component" value="Unassembled WGS sequence"/>
</dbReference>
<sequence>MSGGERSTATVHGFHSFALAYRGRHSWVYRAVSERSGATVALKVMEETQGRQEIGWLRGLAGVRGVVPLLDIARASSGAPVAVMPFYPEGSYVDILNTQGALRQVYEAVRVGRAVAGALAVLHRQGVLHNEVVPSNVLRAGGTAALTDFGSAAEIGAPPVRLRTSSDLVTHAPPEILRGTPPDPASDIYQLASTLWTLLAGRPPFYDEDGSSVDPQTYAERSVGNPAPPVPRTDVPRELNEVLLRALAKDPADRYETPGTFEVALERAGTGHWAPADTGGGSAPGAALRSPAGTGSDTPPVSDQPDTEPRPQRPEPRHRDPNTSATNLRGGIRRRGSEPRPPAESPPPPTPGPAGTEPAEPPPSEPPPRRAPEPNTAGTGEWRSPTVVGPHGAEPGRAEPGSPEPSGFYTSSLENLRGNGKDTIGLTADLVARLRGVTLSRDHFAQRGWVRLEGWTGRANSVSLPVPEDRDETETEGWPDYGDLRPGKEPHWRRHLHIAAAVASIVLIAGATSVIAALRPGPGMDGAAPASVAAAAGQDEGQDAAGGGADDEEDAAGGAESGGEQEPSPEPDREERPDVAEPDEVVLEDSLSSVQVRWNDNSGGTATYFVVGGIADHDPETLARTGPGAEVARVTTEDTVAEYCFTVVAVDGVSAASPETCTERAAARAEQQREEEEEQEEEEAGQESGDEDTSQDAGDDPGDGEDENSG</sequence>
<evidence type="ECO:0000256" key="4">
    <source>
        <dbReference type="ARBA" id="ARBA00022741"/>
    </source>
</evidence>
<feature type="region of interest" description="Disordered" evidence="7">
    <location>
        <begin position="271"/>
        <end position="413"/>
    </location>
</feature>
<proteinExistence type="predicted"/>
<evidence type="ECO:0000256" key="3">
    <source>
        <dbReference type="ARBA" id="ARBA00022679"/>
    </source>
</evidence>
<name>A0A3N0E964_9ACTN</name>
<accession>A0A3N0E964</accession>
<dbReference type="SUPFAM" id="SSF56112">
    <property type="entry name" value="Protein kinase-like (PK-like)"/>
    <property type="match status" value="1"/>
</dbReference>
<feature type="compositionally biased region" description="Basic and acidic residues" evidence="7">
    <location>
        <begin position="307"/>
        <end position="321"/>
    </location>
</feature>
<dbReference type="PANTHER" id="PTHR43289:SF6">
    <property type="entry name" value="SERINE_THREONINE-PROTEIN KINASE NEKL-3"/>
    <property type="match status" value="1"/>
</dbReference>
<dbReference type="InterPro" id="IPR000719">
    <property type="entry name" value="Prot_kinase_dom"/>
</dbReference>
<dbReference type="GO" id="GO:0004674">
    <property type="term" value="F:protein serine/threonine kinase activity"/>
    <property type="evidence" value="ECO:0007669"/>
    <property type="project" value="UniProtKB-KW"/>
</dbReference>
<feature type="compositionally biased region" description="Basic and acidic residues" evidence="7">
    <location>
        <begin position="570"/>
        <end position="579"/>
    </location>
</feature>
<keyword evidence="5 9" id="KW-0418">Kinase</keyword>